<dbReference type="GO" id="GO:0009245">
    <property type="term" value="P:lipid A biosynthetic process"/>
    <property type="evidence" value="ECO:0007669"/>
    <property type="project" value="TreeGrafter"/>
</dbReference>
<evidence type="ECO:0000256" key="4">
    <source>
        <dbReference type="ARBA" id="ARBA00019077"/>
    </source>
</evidence>
<dbReference type="InterPro" id="IPR039901">
    <property type="entry name" value="Kdotransferase"/>
</dbReference>
<comment type="function">
    <text evidence="1">Involved in lipopolysaccharide (LPS) biosynthesis. Catalyzes the transfer of 3-deoxy-D-manno-octulosonate (Kdo) residue(s) from CMP-Kdo to lipid IV(A), the tetraacyldisaccharide-1,4'-bisphosphate precursor of lipid A.</text>
</comment>
<dbReference type="Pfam" id="PF04028">
    <property type="entry name" value="DUF374"/>
    <property type="match status" value="1"/>
</dbReference>
<dbReference type="PANTHER" id="PTHR42755">
    <property type="entry name" value="3-DEOXY-MANNO-OCTULOSONATE CYTIDYLYLTRANSFERASE"/>
    <property type="match status" value="1"/>
</dbReference>
<dbReference type="UniPathway" id="UPA00958"/>
<dbReference type="Gene3D" id="3.40.50.2000">
    <property type="entry name" value="Glycogen Phosphorylase B"/>
    <property type="match status" value="1"/>
</dbReference>
<sequence>MLPAHHGSRSTLPALKPPPTSDARSPRKSALSRIGRAYLSLALGTSRWNITGNRRAAALLHQTGSAPPGAIVAFWHRALLQLPALWLLTLRGRNHLRLRVLISRNRDGRLINDTVAPWGIIGIAGSANRKGKDKGGAHAFREAISALRAGSHLAITPDGPRGPVGVIQPGVLRLARVTGRTIVPVGAACDAFHLPSWDRLAVPLPFGRGELVLGAPLDAETTSEALAKALNDAARAAERRLSLVRATTADRLWAALGNILRPLVIVMLRIRLARGREIRGRLRERMGLSRAKRPAGTLLWFHAASVGECRSALPLIDALLDQKPDLNVLVTTATVTGAQIVEAHRLSSSASSATRILHQFTPYDIPRWNRRFLAQWRPDAALLVESELWPGMIAACFRRGIPIAVINARLSDRSWRQWRRFRLLGGTMFARLDFVAARSAEDARRFQALGVPTCHTFGDLKQSAPPPPVDKGVLAGLKRQLGGRPVFLAAATHPGEDEIIADAAGRMRRSYPDLLCIIVPRHPVRGTDIAARLGHAPRRALAQAPTATDSFWIADTLGELGLFYRLATVAWIGNSLAAPGGGHNPFEAVRLHTPLASGPYVDNFKPAFARLEGCIAIVKDSSTLADWGCALLADPARRERLTAEAATRIDTPDTVPAPLLTRIVAMLPQ</sequence>
<dbReference type="EC" id="2.4.99.12" evidence="3"/>
<dbReference type="SUPFAM" id="SSF53756">
    <property type="entry name" value="UDP-Glycosyltransferase/glycogen phosphorylase"/>
    <property type="match status" value="1"/>
</dbReference>
<dbReference type="GO" id="GO:0043842">
    <property type="term" value="F:Kdo transferase activity"/>
    <property type="evidence" value="ECO:0007669"/>
    <property type="project" value="UniProtKB-EC"/>
</dbReference>
<dbReference type="InterPro" id="IPR007172">
    <property type="entry name" value="DUF374"/>
</dbReference>
<dbReference type="STRING" id="320497.A0U93_04160"/>
<dbReference type="KEGG" id="nch:A0U93_04160"/>
<dbReference type="GO" id="GO:0016746">
    <property type="term" value="F:acyltransferase activity"/>
    <property type="evidence" value="ECO:0007669"/>
    <property type="project" value="InterPro"/>
</dbReference>
<dbReference type="Pfam" id="PF04413">
    <property type="entry name" value="Glycos_transf_N"/>
    <property type="match status" value="1"/>
</dbReference>
<dbReference type="GO" id="GO:0009244">
    <property type="term" value="P:lipopolysaccharide core region biosynthetic process"/>
    <property type="evidence" value="ECO:0007669"/>
    <property type="project" value="UniProtKB-UniPathway"/>
</dbReference>
<gene>
    <name evidence="8" type="ORF">A0U93_04160</name>
</gene>
<keyword evidence="9" id="KW-1185">Reference proteome</keyword>
<proteinExistence type="predicted"/>
<dbReference type="InterPro" id="IPR002123">
    <property type="entry name" value="Plipid/glycerol_acylTrfase"/>
</dbReference>
<evidence type="ECO:0000313" key="9">
    <source>
        <dbReference type="Proteomes" id="UP000188604"/>
    </source>
</evidence>
<dbReference type="PANTHER" id="PTHR42755:SF1">
    <property type="entry name" value="3-DEOXY-D-MANNO-OCTULOSONIC ACID TRANSFERASE, MITOCHONDRIAL-RELATED"/>
    <property type="match status" value="1"/>
</dbReference>
<dbReference type="Gene3D" id="3.40.50.11720">
    <property type="entry name" value="3-Deoxy-D-manno-octulosonic-acid transferase, N-terminal domain"/>
    <property type="match status" value="1"/>
</dbReference>
<dbReference type="InterPro" id="IPR038107">
    <property type="entry name" value="Glycos_transf_N_sf"/>
</dbReference>
<evidence type="ECO:0000256" key="1">
    <source>
        <dbReference type="ARBA" id="ARBA00003394"/>
    </source>
</evidence>
<dbReference type="SMART" id="SM00563">
    <property type="entry name" value="PlsC"/>
    <property type="match status" value="1"/>
</dbReference>
<evidence type="ECO:0000256" key="7">
    <source>
        <dbReference type="ARBA" id="ARBA00049183"/>
    </source>
</evidence>
<protein>
    <recommendedName>
        <fullName evidence="4">3-deoxy-D-manno-octulosonic acid transferase</fullName>
        <ecNumber evidence="3">2.4.99.12</ecNumber>
    </recommendedName>
    <alternativeName>
        <fullName evidence="6">Lipid IV(A) 3-deoxy-D-manno-octulosonic acid transferase</fullName>
    </alternativeName>
</protein>
<evidence type="ECO:0000256" key="6">
    <source>
        <dbReference type="ARBA" id="ARBA00031445"/>
    </source>
</evidence>
<evidence type="ECO:0000256" key="3">
    <source>
        <dbReference type="ARBA" id="ARBA00012621"/>
    </source>
</evidence>
<dbReference type="AlphaFoldDB" id="A0A1U9KN99"/>
<dbReference type="EMBL" id="CP014691">
    <property type="protein sequence ID" value="AQS87266.1"/>
    <property type="molecule type" value="Genomic_DNA"/>
</dbReference>
<evidence type="ECO:0000256" key="5">
    <source>
        <dbReference type="ARBA" id="ARBA00022679"/>
    </source>
</evidence>
<dbReference type="Proteomes" id="UP000188604">
    <property type="component" value="Chromosome"/>
</dbReference>
<comment type="catalytic activity">
    <reaction evidence="7">
        <text>lipid IVA (E. coli) + CMP-3-deoxy-beta-D-manno-octulosonate = alpha-Kdo-(2-&gt;6)-lipid IVA (E. coli) + CMP + H(+)</text>
        <dbReference type="Rhea" id="RHEA:28066"/>
        <dbReference type="ChEBI" id="CHEBI:15378"/>
        <dbReference type="ChEBI" id="CHEBI:58603"/>
        <dbReference type="ChEBI" id="CHEBI:60364"/>
        <dbReference type="ChEBI" id="CHEBI:60377"/>
        <dbReference type="ChEBI" id="CHEBI:85987"/>
        <dbReference type="EC" id="2.4.99.12"/>
    </reaction>
</comment>
<reference evidence="8 9" key="1">
    <citation type="submission" date="2016-03" db="EMBL/GenBank/DDBJ databases">
        <title>Acetic acid bacteria sequencing.</title>
        <authorList>
            <person name="Brandt J."/>
            <person name="Jakob F."/>
            <person name="Vogel R.F."/>
        </authorList>
    </citation>
    <scope>NUCLEOTIDE SEQUENCE [LARGE SCALE GENOMIC DNA]</scope>
    <source>
        <strain evidence="8 9">NBRC 101099</strain>
    </source>
</reference>
<dbReference type="InterPro" id="IPR007507">
    <property type="entry name" value="Glycos_transf_N"/>
</dbReference>
<evidence type="ECO:0000256" key="2">
    <source>
        <dbReference type="ARBA" id="ARBA00004713"/>
    </source>
</evidence>
<evidence type="ECO:0000313" key="8">
    <source>
        <dbReference type="EMBL" id="AQS87266.1"/>
    </source>
</evidence>
<organism evidence="8 9">
    <name type="scientific">Neoasaia chiangmaiensis</name>
    <dbReference type="NCBI Taxonomy" id="320497"/>
    <lineage>
        <taxon>Bacteria</taxon>
        <taxon>Pseudomonadati</taxon>
        <taxon>Pseudomonadota</taxon>
        <taxon>Alphaproteobacteria</taxon>
        <taxon>Acetobacterales</taxon>
        <taxon>Acetobacteraceae</taxon>
        <taxon>Neoasaia</taxon>
    </lineage>
</organism>
<comment type="pathway">
    <text evidence="2">Bacterial outer membrane biogenesis; LPS core biosynthesis.</text>
</comment>
<dbReference type="GO" id="GO:0005886">
    <property type="term" value="C:plasma membrane"/>
    <property type="evidence" value="ECO:0007669"/>
    <property type="project" value="TreeGrafter"/>
</dbReference>
<keyword evidence="5" id="KW-0808">Transferase</keyword>
<name>A0A1U9KN99_9PROT</name>
<accession>A0A1U9KN99</accession>